<comment type="caution">
    <text evidence="2">The sequence shown here is derived from an EMBL/GenBank/DDBJ whole genome shotgun (WGS) entry which is preliminary data.</text>
</comment>
<sequence>MMKLTYKVVDLSRWNMGGGFTGNEPFGIRRLSPLQILNQEPISPQSSSPQVPIQGPENSKQGDILSLPSPPAQPQNLIHGHSSASSSHNNNNNNYVSLRIIQRCQQQ</sequence>
<proteinExistence type="predicted"/>
<keyword evidence="3" id="KW-1185">Reference proteome</keyword>
<gene>
    <name evidence="2" type="ORF">RND71_023454</name>
</gene>
<evidence type="ECO:0000256" key="1">
    <source>
        <dbReference type="SAM" id="MobiDB-lite"/>
    </source>
</evidence>
<feature type="compositionally biased region" description="Low complexity" evidence="1">
    <location>
        <begin position="39"/>
        <end position="54"/>
    </location>
</feature>
<name>A0AAE1RV66_9SOLA</name>
<feature type="compositionally biased region" description="Low complexity" evidence="1">
    <location>
        <begin position="81"/>
        <end position="94"/>
    </location>
</feature>
<dbReference type="AlphaFoldDB" id="A0AAE1RV66"/>
<protein>
    <submittedName>
        <fullName evidence="2">Uncharacterized protein</fullName>
    </submittedName>
</protein>
<evidence type="ECO:0000313" key="3">
    <source>
        <dbReference type="Proteomes" id="UP001291623"/>
    </source>
</evidence>
<accession>A0AAE1RV66</accession>
<dbReference type="EMBL" id="JAVYJV010000012">
    <property type="protein sequence ID" value="KAK4357844.1"/>
    <property type="molecule type" value="Genomic_DNA"/>
</dbReference>
<reference evidence="2" key="1">
    <citation type="submission" date="2023-12" db="EMBL/GenBank/DDBJ databases">
        <title>Genome assembly of Anisodus tanguticus.</title>
        <authorList>
            <person name="Wang Y.-J."/>
        </authorList>
    </citation>
    <scope>NUCLEOTIDE SEQUENCE</scope>
    <source>
        <strain evidence="2">KB-2021</strain>
        <tissue evidence="2">Leaf</tissue>
    </source>
</reference>
<dbReference type="Proteomes" id="UP001291623">
    <property type="component" value="Unassembled WGS sequence"/>
</dbReference>
<evidence type="ECO:0000313" key="2">
    <source>
        <dbReference type="EMBL" id="KAK4357844.1"/>
    </source>
</evidence>
<feature type="region of interest" description="Disordered" evidence="1">
    <location>
        <begin position="37"/>
        <end position="94"/>
    </location>
</feature>
<organism evidence="2 3">
    <name type="scientific">Anisodus tanguticus</name>
    <dbReference type="NCBI Taxonomy" id="243964"/>
    <lineage>
        <taxon>Eukaryota</taxon>
        <taxon>Viridiplantae</taxon>
        <taxon>Streptophyta</taxon>
        <taxon>Embryophyta</taxon>
        <taxon>Tracheophyta</taxon>
        <taxon>Spermatophyta</taxon>
        <taxon>Magnoliopsida</taxon>
        <taxon>eudicotyledons</taxon>
        <taxon>Gunneridae</taxon>
        <taxon>Pentapetalae</taxon>
        <taxon>asterids</taxon>
        <taxon>lamiids</taxon>
        <taxon>Solanales</taxon>
        <taxon>Solanaceae</taxon>
        <taxon>Solanoideae</taxon>
        <taxon>Hyoscyameae</taxon>
        <taxon>Anisodus</taxon>
    </lineage>
</organism>